<dbReference type="InterPro" id="IPR029039">
    <property type="entry name" value="Flavoprotein-like_sf"/>
</dbReference>
<dbReference type="Gene3D" id="3.40.50.360">
    <property type="match status" value="1"/>
</dbReference>
<comment type="similarity">
    <text evidence="9">In the N-terminal section; belongs to the flavodoxin family.</text>
</comment>
<dbReference type="PROSITE" id="PS50902">
    <property type="entry name" value="FLAVODOXIN_LIKE"/>
    <property type="match status" value="1"/>
</dbReference>
<keyword evidence="7 9" id="KW-0521">NADP</keyword>
<dbReference type="SUPFAM" id="SSF63380">
    <property type="entry name" value="Riboflavin synthase domain-like"/>
    <property type="match status" value="1"/>
</dbReference>
<comment type="subcellular location">
    <subcellularLocation>
        <location evidence="9">Cytoplasm</location>
    </subcellularLocation>
    <subcellularLocation>
        <location evidence="9">Mitochondrion</location>
    </subcellularLocation>
    <text evidence="9">Relocalizes to mitochondria after H(2)O(2) exposure.</text>
</comment>
<dbReference type="SUPFAM" id="SSF52343">
    <property type="entry name" value="Ferredoxin reductase-like, C-terminal NADP-linked domain"/>
    <property type="match status" value="1"/>
</dbReference>
<comment type="cofactor">
    <cofactor evidence="2 9">
        <name>FAD</name>
        <dbReference type="ChEBI" id="CHEBI:57692"/>
    </cofactor>
</comment>
<dbReference type="InterPro" id="IPR017938">
    <property type="entry name" value="Riboflavin_synthase-like_b-brl"/>
</dbReference>
<organism evidence="13 14">
    <name type="scientific">Cercophora scortea</name>
    <dbReference type="NCBI Taxonomy" id="314031"/>
    <lineage>
        <taxon>Eukaryota</taxon>
        <taxon>Fungi</taxon>
        <taxon>Dikarya</taxon>
        <taxon>Ascomycota</taxon>
        <taxon>Pezizomycotina</taxon>
        <taxon>Sordariomycetes</taxon>
        <taxon>Sordariomycetidae</taxon>
        <taxon>Sordariales</taxon>
        <taxon>Lasiosphaeriaceae</taxon>
        <taxon>Cercophora</taxon>
    </lineage>
</organism>
<dbReference type="GO" id="GO:0016226">
    <property type="term" value="P:iron-sulfur cluster assembly"/>
    <property type="evidence" value="ECO:0007669"/>
    <property type="project" value="UniProtKB-UniRule"/>
</dbReference>
<dbReference type="EMBL" id="JAUEPO010000004">
    <property type="protein sequence ID" value="KAK3323626.1"/>
    <property type="molecule type" value="Genomic_DNA"/>
</dbReference>
<feature type="binding site" evidence="9">
    <location>
        <begin position="680"/>
        <end position="684"/>
    </location>
    <ligand>
        <name>NADP(+)</name>
        <dbReference type="ChEBI" id="CHEBI:58349"/>
    </ligand>
</feature>
<evidence type="ECO:0000256" key="4">
    <source>
        <dbReference type="ARBA" id="ARBA00022630"/>
    </source>
</evidence>
<dbReference type="Pfam" id="PF00667">
    <property type="entry name" value="FAD_binding_1"/>
    <property type="match status" value="1"/>
</dbReference>
<evidence type="ECO:0000259" key="12">
    <source>
        <dbReference type="PROSITE" id="PS51384"/>
    </source>
</evidence>
<dbReference type="Proteomes" id="UP001286456">
    <property type="component" value="Unassembled WGS sequence"/>
</dbReference>
<gene>
    <name evidence="9" type="primary">TAH18</name>
    <name evidence="13" type="ORF">B0T19DRAFT_210422</name>
</gene>
<dbReference type="GO" id="GO:0050660">
    <property type="term" value="F:flavin adenine dinucleotide binding"/>
    <property type="evidence" value="ECO:0007669"/>
    <property type="project" value="UniProtKB-UniRule"/>
</dbReference>
<dbReference type="InterPro" id="IPR017927">
    <property type="entry name" value="FAD-bd_FR_type"/>
</dbReference>
<dbReference type="PANTHER" id="PTHR19384">
    <property type="entry name" value="NITRIC OXIDE SYNTHASE-RELATED"/>
    <property type="match status" value="1"/>
</dbReference>
<keyword evidence="14" id="KW-1185">Reference proteome</keyword>
<reference evidence="13" key="2">
    <citation type="submission" date="2023-06" db="EMBL/GenBank/DDBJ databases">
        <authorList>
            <consortium name="Lawrence Berkeley National Laboratory"/>
            <person name="Haridas S."/>
            <person name="Hensen N."/>
            <person name="Bonometti L."/>
            <person name="Westerberg I."/>
            <person name="Brannstrom I.O."/>
            <person name="Guillou S."/>
            <person name="Cros-Aarteil S."/>
            <person name="Calhoun S."/>
            <person name="Kuo A."/>
            <person name="Mondo S."/>
            <person name="Pangilinan J."/>
            <person name="Riley R."/>
            <person name="Labutti K."/>
            <person name="Andreopoulos B."/>
            <person name="Lipzen A."/>
            <person name="Chen C."/>
            <person name="Yanf M."/>
            <person name="Daum C."/>
            <person name="Ng V."/>
            <person name="Clum A."/>
            <person name="Steindorff A."/>
            <person name="Ohm R."/>
            <person name="Martin F."/>
            <person name="Silar P."/>
            <person name="Natvig D."/>
            <person name="Lalanne C."/>
            <person name="Gautier V."/>
            <person name="Ament-Velasquez S.L."/>
            <person name="Kruys A."/>
            <person name="Hutchinson M.I."/>
            <person name="Powell A.J."/>
            <person name="Barry K."/>
            <person name="Miller A.N."/>
            <person name="Grigoriev I.V."/>
            <person name="Debuchy R."/>
            <person name="Gladieux P."/>
            <person name="Thoren M.H."/>
            <person name="Johannesson H."/>
        </authorList>
    </citation>
    <scope>NUCLEOTIDE SEQUENCE</scope>
    <source>
        <strain evidence="13">SMH4131-1</strain>
    </source>
</reference>
<evidence type="ECO:0000256" key="7">
    <source>
        <dbReference type="ARBA" id="ARBA00022857"/>
    </source>
</evidence>
<dbReference type="InterPro" id="IPR039261">
    <property type="entry name" value="FNR_nucleotide-bd"/>
</dbReference>
<keyword evidence="6 9" id="KW-0274">FAD</keyword>
<dbReference type="Gene3D" id="1.20.990.10">
    <property type="entry name" value="NADPH-cytochrome p450 Reductase, Chain A, domain 3"/>
    <property type="match status" value="1"/>
</dbReference>
<dbReference type="GO" id="GO:0050661">
    <property type="term" value="F:NADP binding"/>
    <property type="evidence" value="ECO:0007669"/>
    <property type="project" value="UniProtKB-UniRule"/>
</dbReference>
<sequence>MAELHEVTRREAAQPVMIEGRSMIILYGSETGNAQEIATELSIMARRLHFRTAVDEMDSFKLTDLLAHQLVVFVTSTSGQGELPKNTDKFWRNLRRQKLNSTNCLAKVNFTIFGLGDSSYPKFNWAARKLRVRLLQLAAREFFQPGEGDERHDNGIDSIWVPWFQELQDTLAREYPLPDGLQPIPDDVQLPPRYTLRLATPMDLDRQMRMESEEEARALERKFQATETKSAVQSHIDHPRSREMDLEDMWERNKATFPADFARKSNAWEVQTHRRVDFLDKDNIITDHPQKYLLEPRSENQTFPPDDVLQIPNSLLAQVVRNLRVTPADHWQDVRKISLDILLDRPEDFPSCAAGSTVTIYPKNYPEDAQKLIDMMGWGPDADKPLAWGVAVGTQDSPEQLHVMRPPRLYTKKAPCTLRDLLIHNLDITAIPKRNFLRELAFFTPEENEKERLRQLSSFGPDQEFYDYTSRPRRTILEVLRDFPGVKIPLDRALDMFPFMRGRDFSIANGGSSIRKSEKDYIIRIELLVALVEYKTIFKKPREGLCSRYLKNLPEETHLRLDIKLPRIGKLLNDVHSCRRPLIAIATGTGIAPIRALIQDRARFHNHGPALLFYGCRNEKADYFFQEEWKDTPRLEVFPAFSRDPLSPSDQKALEKYENTSDMVNGAIPGLPGLQYDTGKNYVQLQIRKEAQKIGELMVRYPLVCVCGNSGRMPSSVRDALLDCLVISKIVSSKEEANHWFDNPRNLDFWQETW</sequence>
<name>A0AAE0M8R6_9PEZI</name>
<dbReference type="InterPro" id="IPR008254">
    <property type="entry name" value="Flavodoxin/NO_synth"/>
</dbReference>
<keyword evidence="8 9" id="KW-0560">Oxidoreductase</keyword>
<proteinExistence type="inferred from homology"/>
<comment type="catalytic activity">
    <reaction evidence="9">
        <text>2 oxidized [2Fe-2S]-[protein] + NADPH = 2 reduced [2Fe-2S]-[protein] + NADP(+) + H(+)</text>
        <dbReference type="Rhea" id="RHEA:67716"/>
        <dbReference type="Rhea" id="RHEA-COMP:17327"/>
        <dbReference type="Rhea" id="RHEA-COMP:17328"/>
        <dbReference type="ChEBI" id="CHEBI:15378"/>
        <dbReference type="ChEBI" id="CHEBI:33737"/>
        <dbReference type="ChEBI" id="CHEBI:33738"/>
        <dbReference type="ChEBI" id="CHEBI:57783"/>
        <dbReference type="ChEBI" id="CHEBI:58349"/>
    </reaction>
</comment>
<evidence type="ECO:0000256" key="2">
    <source>
        <dbReference type="ARBA" id="ARBA00001974"/>
    </source>
</evidence>
<feature type="region of interest" description="Disordered" evidence="10">
    <location>
        <begin position="221"/>
        <end position="242"/>
    </location>
</feature>
<dbReference type="GO" id="GO:0016651">
    <property type="term" value="F:oxidoreductase activity, acting on NAD(P)H"/>
    <property type="evidence" value="ECO:0007669"/>
    <property type="project" value="UniProtKB-UniRule"/>
</dbReference>
<evidence type="ECO:0000256" key="9">
    <source>
        <dbReference type="HAMAP-Rule" id="MF_03178"/>
    </source>
</evidence>
<dbReference type="GO" id="GO:0005829">
    <property type="term" value="C:cytosol"/>
    <property type="evidence" value="ECO:0007669"/>
    <property type="project" value="TreeGrafter"/>
</dbReference>
<evidence type="ECO:0000259" key="11">
    <source>
        <dbReference type="PROSITE" id="PS50902"/>
    </source>
</evidence>
<comment type="caution">
    <text evidence="9">Lacks conserved residue(s) required for the propagation of feature annotation.</text>
</comment>
<dbReference type="HAMAP" id="MF_03178">
    <property type="entry name" value="NDOR1"/>
    <property type="match status" value="1"/>
</dbReference>
<feature type="binding site" evidence="9">
    <location>
        <begin position="544"/>
        <end position="547"/>
    </location>
    <ligand>
        <name>FAD</name>
        <dbReference type="ChEBI" id="CHEBI:57692"/>
    </ligand>
</feature>
<dbReference type="PRINTS" id="PR00371">
    <property type="entry name" value="FPNCR"/>
</dbReference>
<dbReference type="GO" id="GO:0010181">
    <property type="term" value="F:FMN binding"/>
    <property type="evidence" value="ECO:0007669"/>
    <property type="project" value="UniProtKB-UniRule"/>
</dbReference>
<feature type="domain" description="Flavodoxin-like" evidence="11">
    <location>
        <begin position="23"/>
        <end position="168"/>
    </location>
</feature>
<accession>A0AAE0M8R6</accession>
<evidence type="ECO:0000256" key="1">
    <source>
        <dbReference type="ARBA" id="ARBA00001917"/>
    </source>
</evidence>
<reference evidence="13" key="1">
    <citation type="journal article" date="2023" name="Mol. Phylogenet. Evol.">
        <title>Genome-scale phylogeny and comparative genomics of the fungal order Sordariales.</title>
        <authorList>
            <person name="Hensen N."/>
            <person name="Bonometti L."/>
            <person name="Westerberg I."/>
            <person name="Brannstrom I.O."/>
            <person name="Guillou S."/>
            <person name="Cros-Aarteil S."/>
            <person name="Calhoun S."/>
            <person name="Haridas S."/>
            <person name="Kuo A."/>
            <person name="Mondo S."/>
            <person name="Pangilinan J."/>
            <person name="Riley R."/>
            <person name="LaButti K."/>
            <person name="Andreopoulos B."/>
            <person name="Lipzen A."/>
            <person name="Chen C."/>
            <person name="Yan M."/>
            <person name="Daum C."/>
            <person name="Ng V."/>
            <person name="Clum A."/>
            <person name="Steindorff A."/>
            <person name="Ohm R.A."/>
            <person name="Martin F."/>
            <person name="Silar P."/>
            <person name="Natvig D.O."/>
            <person name="Lalanne C."/>
            <person name="Gautier V."/>
            <person name="Ament-Velasquez S.L."/>
            <person name="Kruys A."/>
            <person name="Hutchinson M.I."/>
            <person name="Powell A.J."/>
            <person name="Barry K."/>
            <person name="Miller A.N."/>
            <person name="Grigoriev I.V."/>
            <person name="Debuchy R."/>
            <person name="Gladieux P."/>
            <person name="Hiltunen Thoren M."/>
            <person name="Johannesson H."/>
        </authorList>
    </citation>
    <scope>NUCLEOTIDE SEQUENCE</scope>
    <source>
        <strain evidence="13">SMH4131-1</strain>
    </source>
</reference>
<feature type="binding site" evidence="9">
    <location>
        <begin position="642"/>
        <end position="643"/>
    </location>
    <ligand>
        <name>NADP(+)</name>
        <dbReference type="ChEBI" id="CHEBI:58349"/>
    </ligand>
</feature>
<dbReference type="GO" id="GO:0005739">
    <property type="term" value="C:mitochondrion"/>
    <property type="evidence" value="ECO:0007669"/>
    <property type="project" value="UniProtKB-SubCell"/>
</dbReference>
<dbReference type="InterPro" id="IPR001094">
    <property type="entry name" value="Flavdoxin-like"/>
</dbReference>
<feature type="binding site" evidence="9">
    <location>
        <position position="754"/>
    </location>
    <ligand>
        <name>FAD</name>
        <dbReference type="ChEBI" id="CHEBI:57692"/>
    </ligand>
</feature>
<dbReference type="Pfam" id="PF00175">
    <property type="entry name" value="NAD_binding_1"/>
    <property type="match status" value="1"/>
</dbReference>
<dbReference type="EC" id="1.18.1.-" evidence="9"/>
<feature type="binding site" evidence="9">
    <location>
        <position position="589"/>
    </location>
    <ligand>
        <name>NADP(+)</name>
        <dbReference type="ChEBI" id="CHEBI:58349"/>
    </ligand>
</feature>
<comment type="function">
    <text evidence="9">NADPH-dependent reductase which is a central component of the cytosolic iron-sulfur (Fe-S) protein assembly (CIA) machinery. Transfers electrons from NADPH via its FAD and FMN prosthetic groups to the [2Fe-2S] cluster of DRE2, another key component of the CIA machinery. In turn, this reduced cluster provides electrons for assembly of cytosolic iron-sulfur cluster proteins. Positively controls H(2)O(2)-induced cell death.</text>
</comment>
<dbReference type="PRINTS" id="PR00369">
    <property type="entry name" value="FLAVODOXIN"/>
</dbReference>
<evidence type="ECO:0000313" key="13">
    <source>
        <dbReference type="EMBL" id="KAK3323626.1"/>
    </source>
</evidence>
<dbReference type="AlphaFoldDB" id="A0AAE0M8R6"/>
<evidence type="ECO:0000256" key="5">
    <source>
        <dbReference type="ARBA" id="ARBA00022643"/>
    </source>
</evidence>
<dbReference type="InterPro" id="IPR028879">
    <property type="entry name" value="NDOR1"/>
</dbReference>
<feature type="binding site" evidence="9">
    <location>
        <begin position="29"/>
        <end position="34"/>
    </location>
    <ligand>
        <name>FMN</name>
        <dbReference type="ChEBI" id="CHEBI:58210"/>
    </ligand>
</feature>
<comment type="similarity">
    <text evidence="9">Belongs to the NADPH-dependent diflavin oxidoreductase NDOR1 family.</text>
</comment>
<dbReference type="Gene3D" id="3.40.50.80">
    <property type="entry name" value="Nucleotide-binding domain of ferredoxin-NADP reductase (FNR) module"/>
    <property type="match status" value="1"/>
</dbReference>
<comment type="subunit">
    <text evidence="9">Interacts with DRE2; as part of the cytosolic iron-sulfur (Fe-S) protein assembly (CIA) machinery.</text>
</comment>
<keyword evidence="4 9" id="KW-0285">Flavoprotein</keyword>
<dbReference type="InterPro" id="IPR003097">
    <property type="entry name" value="CysJ-like_FAD-binding"/>
</dbReference>
<evidence type="ECO:0000256" key="3">
    <source>
        <dbReference type="ARBA" id="ARBA00022490"/>
    </source>
</evidence>
<keyword evidence="5 9" id="KW-0288">FMN</keyword>
<keyword evidence="9" id="KW-0496">Mitochondrion</keyword>
<keyword evidence="3 9" id="KW-0963">Cytoplasm</keyword>
<feature type="binding site" evidence="9">
    <location>
        <position position="150"/>
    </location>
    <ligand>
        <name>FMN</name>
        <dbReference type="ChEBI" id="CHEBI:58210"/>
    </ligand>
</feature>
<feature type="binding site" evidence="9">
    <location>
        <begin position="115"/>
        <end position="124"/>
    </location>
    <ligand>
        <name>FMN</name>
        <dbReference type="ChEBI" id="CHEBI:58210"/>
    </ligand>
</feature>
<evidence type="ECO:0000256" key="10">
    <source>
        <dbReference type="SAM" id="MobiDB-lite"/>
    </source>
</evidence>
<comment type="cofactor">
    <cofactor evidence="1 9">
        <name>FMN</name>
        <dbReference type="ChEBI" id="CHEBI:58210"/>
    </cofactor>
</comment>
<evidence type="ECO:0000313" key="14">
    <source>
        <dbReference type="Proteomes" id="UP001286456"/>
    </source>
</evidence>
<protein>
    <recommendedName>
        <fullName evidence="9">NADPH-dependent diflavin oxidoreductase 1</fullName>
        <ecNumber evidence="9">1.18.1.-</ecNumber>
    </recommendedName>
    <alternativeName>
        <fullName evidence="9">NADPH-dependent FMN and FAD-containing oxidoreductase</fullName>
    </alternativeName>
</protein>
<evidence type="ECO:0000256" key="8">
    <source>
        <dbReference type="ARBA" id="ARBA00023002"/>
    </source>
</evidence>
<dbReference type="Pfam" id="PF00258">
    <property type="entry name" value="Flavodoxin_1"/>
    <property type="match status" value="1"/>
</dbReference>
<dbReference type="PROSITE" id="PS51384">
    <property type="entry name" value="FAD_FR"/>
    <property type="match status" value="1"/>
</dbReference>
<dbReference type="InterPro" id="IPR001709">
    <property type="entry name" value="Flavoprot_Pyr_Nucl_cyt_Rdtase"/>
</dbReference>
<dbReference type="SUPFAM" id="SSF52218">
    <property type="entry name" value="Flavoproteins"/>
    <property type="match status" value="1"/>
</dbReference>
<dbReference type="GO" id="GO:0160246">
    <property type="term" value="F:NADPH-iron-sulfur [2Fe-2S] protein oxidoreductase activity"/>
    <property type="evidence" value="ECO:0007669"/>
    <property type="project" value="InterPro"/>
</dbReference>
<evidence type="ECO:0000256" key="6">
    <source>
        <dbReference type="ARBA" id="ARBA00022827"/>
    </source>
</evidence>
<feature type="binding site" evidence="9">
    <location>
        <begin position="76"/>
        <end position="79"/>
    </location>
    <ligand>
        <name>FMN</name>
        <dbReference type="ChEBI" id="CHEBI:58210"/>
    </ligand>
</feature>
<dbReference type="InterPro" id="IPR023173">
    <property type="entry name" value="NADPH_Cyt_P450_Rdtase_alpha"/>
</dbReference>
<feature type="binding site" evidence="9">
    <location>
        <begin position="503"/>
        <end position="506"/>
    </location>
    <ligand>
        <name>FAD</name>
        <dbReference type="ChEBI" id="CHEBI:57692"/>
    </ligand>
</feature>
<dbReference type="InterPro" id="IPR001433">
    <property type="entry name" value="OxRdtase_FAD/NAD-bd"/>
</dbReference>
<dbReference type="PANTHER" id="PTHR19384:SF10">
    <property type="entry name" value="NADPH-DEPENDENT DIFLAVIN OXIDOREDUCTASE 1"/>
    <property type="match status" value="1"/>
</dbReference>
<feature type="domain" description="FAD-binding FR-type" evidence="12">
    <location>
        <begin position="312"/>
        <end position="573"/>
    </location>
</feature>
<comment type="similarity">
    <text evidence="9">In the C-terminal section; belongs to the flavoprotein pyridine nucleotide cytochrome reductase family.</text>
</comment>
<dbReference type="Gene3D" id="2.40.30.10">
    <property type="entry name" value="Translation factors"/>
    <property type="match status" value="1"/>
</dbReference>
<feature type="binding site" evidence="9">
    <location>
        <position position="473"/>
    </location>
    <ligand>
        <name>FAD</name>
        <dbReference type="ChEBI" id="CHEBI:57692"/>
    </ligand>
</feature>
<comment type="caution">
    <text evidence="13">The sequence shown here is derived from an EMBL/GenBank/DDBJ whole genome shotgun (WGS) entry which is preliminary data.</text>
</comment>
<dbReference type="FunFam" id="3.40.50.360:FF:000034">
    <property type="entry name" value="NADPH-dependent diflavin oxidoreductase 1"/>
    <property type="match status" value="1"/>
</dbReference>